<accession>A0ABU5RPY5</accession>
<dbReference type="Proteomes" id="UP001304461">
    <property type="component" value="Unassembled WGS sequence"/>
</dbReference>
<proteinExistence type="predicted"/>
<keyword evidence="3" id="KW-1185">Reference proteome</keyword>
<comment type="caution">
    <text evidence="2">The sequence shown here is derived from an EMBL/GenBank/DDBJ whole genome shotgun (WGS) entry which is preliminary data.</text>
</comment>
<gene>
    <name evidence="2" type="ORF">VB738_01035</name>
</gene>
<keyword evidence="1" id="KW-0732">Signal</keyword>
<dbReference type="EMBL" id="JAYGHX010000001">
    <property type="protein sequence ID" value="MEA5389833.1"/>
    <property type="molecule type" value="Genomic_DNA"/>
</dbReference>
<feature type="chain" id="PRO_5045254285" evidence="1">
    <location>
        <begin position="22"/>
        <end position="231"/>
    </location>
</feature>
<dbReference type="RefSeq" id="WP_323303965.1">
    <property type="nucleotide sequence ID" value="NZ_JAYGHX010000001.1"/>
</dbReference>
<sequence>MKTVFSLKVVMKRWTAGMALAAGLLALAPLVALEPLQAQAQSDLRKSFPGRRVGGGTRGDCSSRLLAHLVPASSVFAPGKDRFLGLLEGPSASPSPLEITFRPLSGRGTADGSMASGQRRVLPASGPGITLISLPSVKVPTMWESSYLCPGAAATATSADPLNFVAAESPPALSLLVSDASKEDGAVQASLAKLHRSCGSSVPREEVGTAFGLSDLITAQWPERIPVRCPV</sequence>
<evidence type="ECO:0000313" key="3">
    <source>
        <dbReference type="Proteomes" id="UP001304461"/>
    </source>
</evidence>
<reference evidence="2 3" key="1">
    <citation type="submission" date="2023-12" db="EMBL/GenBank/DDBJ databases">
        <title>Baltic Sea Cyanobacteria.</title>
        <authorList>
            <person name="Delbaje E."/>
            <person name="Fewer D.P."/>
            <person name="Shishido T.K."/>
        </authorList>
    </citation>
    <scope>NUCLEOTIDE SEQUENCE [LARGE SCALE GENOMIC DNA]</scope>
    <source>
        <strain evidence="2 3">UHCC 0139</strain>
    </source>
</reference>
<organism evidence="2 3">
    <name type="scientific">Cyanobium gracile UHCC 0139</name>
    <dbReference type="NCBI Taxonomy" id="3110308"/>
    <lineage>
        <taxon>Bacteria</taxon>
        <taxon>Bacillati</taxon>
        <taxon>Cyanobacteriota</taxon>
        <taxon>Cyanophyceae</taxon>
        <taxon>Synechococcales</taxon>
        <taxon>Prochlorococcaceae</taxon>
        <taxon>Cyanobium</taxon>
    </lineage>
</organism>
<name>A0ABU5RPY5_9CYAN</name>
<protein>
    <submittedName>
        <fullName evidence="2">Uncharacterized protein</fullName>
    </submittedName>
</protein>
<feature type="signal peptide" evidence="1">
    <location>
        <begin position="1"/>
        <end position="21"/>
    </location>
</feature>
<evidence type="ECO:0000256" key="1">
    <source>
        <dbReference type="SAM" id="SignalP"/>
    </source>
</evidence>
<evidence type="ECO:0000313" key="2">
    <source>
        <dbReference type="EMBL" id="MEA5389833.1"/>
    </source>
</evidence>